<evidence type="ECO:0000313" key="3">
    <source>
        <dbReference type="Proteomes" id="UP000317573"/>
    </source>
</evidence>
<dbReference type="InterPro" id="IPR003779">
    <property type="entry name" value="CMD-like"/>
</dbReference>
<accession>A0A562ER41</accession>
<comment type="caution">
    <text evidence="2">The sequence shown here is derived from an EMBL/GenBank/DDBJ whole genome shotgun (WGS) entry which is preliminary data.</text>
</comment>
<name>A0A562ER41_RHORH</name>
<sequence>MTTQVALDDAVQAAHRTVLDSGLAVRREVLGDEYVDAALSRNAGTDGEGLQEYVSEFVWGGVWTRDGLERRDRSLVTISLLIALGQHNELATHVRTGIRNGLSRKEISETVVHATAYVGCPAGIAAMRVVQQVLVEELGPLQADETTEEDA</sequence>
<proteinExistence type="predicted"/>
<dbReference type="PANTHER" id="PTHR33570:SF2">
    <property type="entry name" value="CARBOXYMUCONOLACTONE DECARBOXYLASE-LIKE DOMAIN-CONTAINING PROTEIN"/>
    <property type="match status" value="1"/>
</dbReference>
<dbReference type="PANTHER" id="PTHR33570">
    <property type="entry name" value="4-CARBOXYMUCONOLACTONE DECARBOXYLASE FAMILY PROTEIN"/>
    <property type="match status" value="1"/>
</dbReference>
<dbReference type="InterPro" id="IPR052512">
    <property type="entry name" value="4CMD/NDH-1_regulator"/>
</dbReference>
<evidence type="ECO:0000313" key="2">
    <source>
        <dbReference type="EMBL" id="TWH24084.1"/>
    </source>
</evidence>
<evidence type="ECO:0000259" key="1">
    <source>
        <dbReference type="Pfam" id="PF02627"/>
    </source>
</evidence>
<protein>
    <submittedName>
        <fullName evidence="2">4-carboxymuconolactone decarboxylase</fullName>
    </submittedName>
</protein>
<feature type="domain" description="Carboxymuconolactone decarboxylase-like" evidence="1">
    <location>
        <begin position="50"/>
        <end position="131"/>
    </location>
</feature>
<dbReference type="InterPro" id="IPR029032">
    <property type="entry name" value="AhpD-like"/>
</dbReference>
<gene>
    <name evidence="2" type="ORF">L618_001000000480</name>
</gene>
<dbReference type="Pfam" id="PF02627">
    <property type="entry name" value="CMD"/>
    <property type="match status" value="1"/>
</dbReference>
<dbReference type="Proteomes" id="UP000317573">
    <property type="component" value="Unassembled WGS sequence"/>
</dbReference>
<dbReference type="RefSeq" id="WP_145690858.1">
    <property type="nucleotide sequence ID" value="NZ_VLJT01000002.1"/>
</dbReference>
<dbReference type="SUPFAM" id="SSF69118">
    <property type="entry name" value="AhpD-like"/>
    <property type="match status" value="1"/>
</dbReference>
<reference evidence="2 3" key="1">
    <citation type="submission" date="2019-07" db="EMBL/GenBank/DDBJ databases">
        <title>Genome sequencing of lignin-degrading bacterial isolates.</title>
        <authorList>
            <person name="Gladden J."/>
        </authorList>
    </citation>
    <scope>NUCLEOTIDE SEQUENCE [LARGE SCALE GENOMIC DNA]</scope>
    <source>
        <strain evidence="2 3">J45</strain>
    </source>
</reference>
<dbReference type="EMBL" id="VLJT01000002">
    <property type="protein sequence ID" value="TWH24084.1"/>
    <property type="molecule type" value="Genomic_DNA"/>
</dbReference>
<dbReference type="Gene3D" id="1.20.1290.10">
    <property type="entry name" value="AhpD-like"/>
    <property type="match status" value="1"/>
</dbReference>
<dbReference type="GO" id="GO:0051920">
    <property type="term" value="F:peroxiredoxin activity"/>
    <property type="evidence" value="ECO:0007669"/>
    <property type="project" value="InterPro"/>
</dbReference>
<organism evidence="2 3">
    <name type="scientific">Rhodococcus rhodochrous J45</name>
    <dbReference type="NCBI Taxonomy" id="935266"/>
    <lineage>
        <taxon>Bacteria</taxon>
        <taxon>Bacillati</taxon>
        <taxon>Actinomycetota</taxon>
        <taxon>Actinomycetes</taxon>
        <taxon>Mycobacteriales</taxon>
        <taxon>Nocardiaceae</taxon>
        <taxon>Rhodococcus</taxon>
    </lineage>
</organism>
<dbReference type="AlphaFoldDB" id="A0A562ER41"/>